<name>A0A1M7GUK2_9FIRM</name>
<protein>
    <submittedName>
        <fullName evidence="4">3-deoxy-manno-octulosonate cytidylyltransferase (CMP-KDO synthetase)</fullName>
    </submittedName>
</protein>
<dbReference type="InterPro" id="IPR004528">
    <property type="entry name" value="KdsB"/>
</dbReference>
<dbReference type="InterPro" id="IPR029044">
    <property type="entry name" value="Nucleotide-diphossugar_trans"/>
</dbReference>
<dbReference type="STRING" id="1120996.SAMN02746066_01129"/>
<sequence length="247" mass="28428">MKIVGIIPARYQSTRFEGKPLADICGKPMIWWVHYQFKKVKEIDEIYVATDDERIEKVCNEYGIKTIMTKDTHPTHLDRLSEVAEKVDADYYININGDEPLMMPEYIRFLLPTEKDSSKFYAANAMTTIKSPVEVVDTARIKIATDMQGYGMYMARTPIPYPKASANIVYKKFVGIQCFSRSALLFCGETKRGTLESIEDIDEYRFLENGKKLKFVMTDATTLSVDTKKDLEKVREILTERIQNGEI</sequence>
<dbReference type="Gene3D" id="3.90.550.10">
    <property type="entry name" value="Spore Coat Polysaccharide Biosynthesis Protein SpsA, Chain A"/>
    <property type="match status" value="1"/>
</dbReference>
<accession>A0A1M7GUK2</accession>
<keyword evidence="3" id="KW-0448">Lipopolysaccharide biosynthesis</keyword>
<dbReference type="OrthoDB" id="9815559at2"/>
<evidence type="ECO:0000313" key="5">
    <source>
        <dbReference type="Proteomes" id="UP000184038"/>
    </source>
</evidence>
<keyword evidence="2 4" id="KW-0548">Nucleotidyltransferase</keyword>
<evidence type="ECO:0000313" key="4">
    <source>
        <dbReference type="EMBL" id="SHM19943.1"/>
    </source>
</evidence>
<dbReference type="PANTHER" id="PTHR42866">
    <property type="entry name" value="3-DEOXY-MANNO-OCTULOSONATE CYTIDYLYLTRANSFERASE"/>
    <property type="match status" value="1"/>
</dbReference>
<dbReference type="Proteomes" id="UP000184038">
    <property type="component" value="Unassembled WGS sequence"/>
</dbReference>
<organism evidence="4 5">
    <name type="scientific">Anaerosporobacter mobilis DSM 15930</name>
    <dbReference type="NCBI Taxonomy" id="1120996"/>
    <lineage>
        <taxon>Bacteria</taxon>
        <taxon>Bacillati</taxon>
        <taxon>Bacillota</taxon>
        <taxon>Clostridia</taxon>
        <taxon>Lachnospirales</taxon>
        <taxon>Lachnospiraceae</taxon>
        <taxon>Anaerosporobacter</taxon>
    </lineage>
</organism>
<dbReference type="SUPFAM" id="SSF53448">
    <property type="entry name" value="Nucleotide-diphospho-sugar transferases"/>
    <property type="match status" value="1"/>
</dbReference>
<keyword evidence="5" id="KW-1185">Reference proteome</keyword>
<dbReference type="EMBL" id="FRCP01000007">
    <property type="protein sequence ID" value="SHM19943.1"/>
    <property type="molecule type" value="Genomic_DNA"/>
</dbReference>
<dbReference type="GO" id="GO:0005829">
    <property type="term" value="C:cytosol"/>
    <property type="evidence" value="ECO:0007669"/>
    <property type="project" value="TreeGrafter"/>
</dbReference>
<dbReference type="GO" id="GO:0009103">
    <property type="term" value="P:lipopolysaccharide biosynthetic process"/>
    <property type="evidence" value="ECO:0007669"/>
    <property type="project" value="UniProtKB-KW"/>
</dbReference>
<proteinExistence type="predicted"/>
<evidence type="ECO:0000256" key="2">
    <source>
        <dbReference type="ARBA" id="ARBA00022695"/>
    </source>
</evidence>
<dbReference type="AlphaFoldDB" id="A0A1M7GUK2"/>
<evidence type="ECO:0000256" key="3">
    <source>
        <dbReference type="ARBA" id="ARBA00022985"/>
    </source>
</evidence>
<dbReference type="InterPro" id="IPR003329">
    <property type="entry name" value="Cytidylyl_trans"/>
</dbReference>
<evidence type="ECO:0000256" key="1">
    <source>
        <dbReference type="ARBA" id="ARBA00022679"/>
    </source>
</evidence>
<dbReference type="GO" id="GO:0008690">
    <property type="term" value="F:3-deoxy-manno-octulosonate cytidylyltransferase activity"/>
    <property type="evidence" value="ECO:0007669"/>
    <property type="project" value="InterPro"/>
</dbReference>
<dbReference type="NCBIfam" id="NF003952">
    <property type="entry name" value="PRK05450.1-5"/>
    <property type="match status" value="1"/>
</dbReference>
<dbReference type="Pfam" id="PF02348">
    <property type="entry name" value="CTP_transf_3"/>
    <property type="match status" value="1"/>
</dbReference>
<gene>
    <name evidence="4" type="ORF">SAMN02746066_01129</name>
</gene>
<reference evidence="4 5" key="1">
    <citation type="submission" date="2016-11" db="EMBL/GenBank/DDBJ databases">
        <authorList>
            <person name="Jaros S."/>
            <person name="Januszkiewicz K."/>
            <person name="Wedrychowicz H."/>
        </authorList>
    </citation>
    <scope>NUCLEOTIDE SEQUENCE [LARGE SCALE GENOMIC DNA]</scope>
    <source>
        <strain evidence="4 5">DSM 15930</strain>
    </source>
</reference>
<keyword evidence="1 4" id="KW-0808">Transferase</keyword>
<dbReference type="PANTHER" id="PTHR42866:SF2">
    <property type="entry name" value="3-DEOXY-MANNO-OCTULOSONATE CYTIDYLYLTRANSFERASE, MITOCHONDRIAL"/>
    <property type="match status" value="1"/>
</dbReference>
<dbReference type="CDD" id="cd02517">
    <property type="entry name" value="CMP-KDO-Synthetase"/>
    <property type="match status" value="1"/>
</dbReference>